<feature type="region of interest" description="Disordered" evidence="1">
    <location>
        <begin position="970"/>
        <end position="1033"/>
    </location>
</feature>
<keyword evidence="2" id="KW-0472">Membrane</keyword>
<feature type="transmembrane region" description="Helical" evidence="2">
    <location>
        <begin position="778"/>
        <end position="800"/>
    </location>
</feature>
<accession>A0A6A6E9V0</accession>
<feature type="transmembrane region" description="Helical" evidence="2">
    <location>
        <begin position="7"/>
        <end position="29"/>
    </location>
</feature>
<sequence>MFSSAKVWYTLPVALFAVSVLLFGFISPWQCEWAGQRLPAPGGQLEQFLSSNTLDALNKDVRLHHTIFSLTQTVADTSAKLGEEYDSEGLRSFARNLTQRLSLLRDAQPQRRRRGLIDSLGNAITGGGANSQGGNGGQGLLSSLTGGGGNGTGGLGGVLQEGLSSLGNSIVGGLDTPALFLGIGLGMGTSNGLNLTDVKRAQEIATRVAAAYNAQPTGINLVAQNLGSGLSGQLTPSLSNLGGGTQIGVAAFALAQGIGQGTASGLNLTQQQFQPSNDSGLPAIAGNIGLGISQPIASGIDVQKLFSQAGAGGGQLMAQLPAIAAAAGQGLGQGASDGLGLTKQDPNSLAPARRQNAQQPNVPQTVGEFTRGLSQSFLKSANLTMALNMAAPGASNGLEVMDIMSMLVPIASGAGKGIGEGAAIGLGFQQDTGMGIMPANPSSNQSTEIIVEQFSKGLVASFLANGTATKALENLTSSTGGATSNADVAKVAEGLARGLVEGGVGAISMVGGIENLLSGNFSADMATNLPAMESTNFNDSVGGAAVAFGRGLAGEGTLLISKLITDATKPAPQKRGIGVRDVDVKREVGVAPYSPLTRRAESTPLAINSSMLSSISQAGADAITCQGFGGIAAIYLGLKNSGTIKIDGKGSVPLIVLTTFAFFYALPAYLALGAIQRLSVLIGHPFNLANNLKWRKRIFLGLFLPTSVAGIIFGIIGMGKAQHFQTGHGIFGLITLIVIPPTIVTSVQRLNTTVPLPATAFILKFKKLKHHLKQPEKVHIISAIVINILVQLSLLCWTLGFNDLRSISLCLVDAILTAPVVIGAVMAILFLQVGSVSIVGLRHWFEMRVARNESKSSSSAANMEKGGGLMRSDTVKTLGFNEREVTPPPRATKDLEGREDSMIGWPSNVKKFGEEITDSPPRATPQTEPDDPFTDAHISNPEQRDSYGARMPRNSLAAGGMYERDITNEYAPYRPSRVPRPSSEIDPGPQDLSYNMENRVYAQPQPQPRPSEDGTQVGVTRYASFSRPRPSGEVIRIGYPSLVQREQIRGSQYGYGGYER</sequence>
<feature type="transmembrane region" description="Helical" evidence="2">
    <location>
        <begin position="652"/>
        <end position="672"/>
    </location>
</feature>
<feature type="region of interest" description="Disordered" evidence="1">
    <location>
        <begin position="855"/>
        <end position="953"/>
    </location>
</feature>
<dbReference type="OrthoDB" id="5148443at2759"/>
<proteinExistence type="predicted"/>
<evidence type="ECO:0000256" key="2">
    <source>
        <dbReference type="SAM" id="Phobius"/>
    </source>
</evidence>
<dbReference type="EMBL" id="ML994625">
    <property type="protein sequence ID" value="KAF2187913.1"/>
    <property type="molecule type" value="Genomic_DNA"/>
</dbReference>
<protein>
    <recommendedName>
        <fullName evidence="5">Cytochrome b561 domain-containing protein</fullName>
    </recommendedName>
</protein>
<dbReference type="Proteomes" id="UP000800200">
    <property type="component" value="Unassembled WGS sequence"/>
</dbReference>
<keyword evidence="2" id="KW-0812">Transmembrane</keyword>
<keyword evidence="4" id="KW-1185">Reference proteome</keyword>
<name>A0A6A6E9V0_9PEZI</name>
<evidence type="ECO:0008006" key="5">
    <source>
        <dbReference type="Google" id="ProtNLM"/>
    </source>
</evidence>
<feature type="transmembrane region" description="Helical" evidence="2">
    <location>
        <begin position="730"/>
        <end position="747"/>
    </location>
</feature>
<feature type="transmembrane region" description="Helical" evidence="2">
    <location>
        <begin position="698"/>
        <end position="718"/>
    </location>
</feature>
<reference evidence="3" key="1">
    <citation type="journal article" date="2020" name="Stud. Mycol.">
        <title>101 Dothideomycetes genomes: a test case for predicting lifestyles and emergence of pathogens.</title>
        <authorList>
            <person name="Haridas S."/>
            <person name="Albert R."/>
            <person name="Binder M."/>
            <person name="Bloem J."/>
            <person name="Labutti K."/>
            <person name="Salamov A."/>
            <person name="Andreopoulos B."/>
            <person name="Baker S."/>
            <person name="Barry K."/>
            <person name="Bills G."/>
            <person name="Bluhm B."/>
            <person name="Cannon C."/>
            <person name="Castanera R."/>
            <person name="Culley D."/>
            <person name="Daum C."/>
            <person name="Ezra D."/>
            <person name="Gonzalez J."/>
            <person name="Henrissat B."/>
            <person name="Kuo A."/>
            <person name="Liang C."/>
            <person name="Lipzen A."/>
            <person name="Lutzoni F."/>
            <person name="Magnuson J."/>
            <person name="Mondo S."/>
            <person name="Nolan M."/>
            <person name="Ohm R."/>
            <person name="Pangilinan J."/>
            <person name="Park H.-J."/>
            <person name="Ramirez L."/>
            <person name="Alfaro M."/>
            <person name="Sun H."/>
            <person name="Tritt A."/>
            <person name="Yoshinaga Y."/>
            <person name="Zwiers L.-H."/>
            <person name="Turgeon B."/>
            <person name="Goodwin S."/>
            <person name="Spatafora J."/>
            <person name="Crous P."/>
            <person name="Grigoriev I."/>
        </authorList>
    </citation>
    <scope>NUCLEOTIDE SEQUENCE</scope>
    <source>
        <strain evidence="3">CBS 207.26</strain>
    </source>
</reference>
<feature type="transmembrane region" description="Helical" evidence="2">
    <location>
        <begin position="820"/>
        <end position="841"/>
    </location>
</feature>
<feature type="compositionally biased region" description="Basic and acidic residues" evidence="1">
    <location>
        <begin position="881"/>
        <end position="901"/>
    </location>
</feature>
<dbReference type="AlphaFoldDB" id="A0A6A6E9V0"/>
<evidence type="ECO:0000256" key="1">
    <source>
        <dbReference type="SAM" id="MobiDB-lite"/>
    </source>
</evidence>
<feature type="region of interest" description="Disordered" evidence="1">
    <location>
        <begin position="336"/>
        <end position="362"/>
    </location>
</feature>
<gene>
    <name evidence="3" type="ORF">K469DRAFT_748752</name>
</gene>
<keyword evidence="2" id="KW-1133">Transmembrane helix</keyword>
<organism evidence="3 4">
    <name type="scientific">Zopfia rhizophila CBS 207.26</name>
    <dbReference type="NCBI Taxonomy" id="1314779"/>
    <lineage>
        <taxon>Eukaryota</taxon>
        <taxon>Fungi</taxon>
        <taxon>Dikarya</taxon>
        <taxon>Ascomycota</taxon>
        <taxon>Pezizomycotina</taxon>
        <taxon>Dothideomycetes</taxon>
        <taxon>Dothideomycetes incertae sedis</taxon>
        <taxon>Zopfiaceae</taxon>
        <taxon>Zopfia</taxon>
    </lineage>
</organism>
<evidence type="ECO:0000313" key="3">
    <source>
        <dbReference type="EMBL" id="KAF2187913.1"/>
    </source>
</evidence>
<evidence type="ECO:0000313" key="4">
    <source>
        <dbReference type="Proteomes" id="UP000800200"/>
    </source>
</evidence>